<dbReference type="InterPro" id="IPR025159">
    <property type="entry name" value="AbiEi_N"/>
</dbReference>
<keyword evidence="3" id="KW-1185">Reference proteome</keyword>
<dbReference type="Pfam" id="PF13338">
    <property type="entry name" value="AbiEi_4"/>
    <property type="match status" value="1"/>
</dbReference>
<dbReference type="KEGG" id="tio:INP52_01400"/>
<gene>
    <name evidence="2" type="ORF">INP52_01400</name>
</gene>
<organism evidence="2 3">
    <name type="scientific">Thermophilibacter immobilis</name>
    <dbReference type="NCBI Taxonomy" id="2779519"/>
    <lineage>
        <taxon>Bacteria</taxon>
        <taxon>Bacillati</taxon>
        <taxon>Actinomycetota</taxon>
        <taxon>Coriobacteriia</taxon>
        <taxon>Coriobacteriales</taxon>
        <taxon>Atopobiaceae</taxon>
        <taxon>Thermophilibacter</taxon>
    </lineage>
</organism>
<dbReference type="EMBL" id="CP063767">
    <property type="protein sequence ID" value="QOY60899.1"/>
    <property type="molecule type" value="Genomic_DNA"/>
</dbReference>
<protein>
    <submittedName>
        <fullName evidence="2">Type IV toxin-antitoxin system AbiEi family antitoxin domain-containing protein</fullName>
    </submittedName>
</protein>
<feature type="domain" description="AbiEi antitoxin N-terminal" evidence="1">
    <location>
        <begin position="6"/>
        <end position="53"/>
    </location>
</feature>
<accession>A0A7S7M8Z0</accession>
<dbReference type="Proteomes" id="UP000593735">
    <property type="component" value="Chromosome"/>
</dbReference>
<reference evidence="2 3" key="1">
    <citation type="submission" date="2020-10" db="EMBL/GenBank/DDBJ databases">
        <title>Olsenella immobilis sp.nov., isolated from the mud in a fermentation cellar used for the production of Chinese strong-flavoured liquor.</title>
        <authorList>
            <person name="Lu L."/>
        </authorList>
    </citation>
    <scope>NUCLEOTIDE SEQUENCE [LARGE SCALE GENOMIC DNA]</scope>
    <source>
        <strain evidence="2 3">LZLJ-2</strain>
    </source>
</reference>
<evidence type="ECO:0000259" key="1">
    <source>
        <dbReference type="Pfam" id="PF13338"/>
    </source>
</evidence>
<evidence type="ECO:0000313" key="2">
    <source>
        <dbReference type="EMBL" id="QOY60899.1"/>
    </source>
</evidence>
<sequence>MSYYDDIYEVAADDYGLVSSATAQKMGVPAIELVKLAKRGRLIHVGRGLYRLAHYVPTPYDSYAEAVALVGPEAYLFGESVIALHGLAPTNPKLLYVATPKRIRKTLPDHIVVVRRETCEKTVRYEGIASQSVFDAIRSCKGMMMPERLHDAADRARREGLVTRTQHAALSEEAGR</sequence>
<dbReference type="AlphaFoldDB" id="A0A7S7M8Z0"/>
<proteinExistence type="predicted"/>
<name>A0A7S7M8Z0_9ACTN</name>
<evidence type="ECO:0000313" key="3">
    <source>
        <dbReference type="Proteomes" id="UP000593735"/>
    </source>
</evidence>